<keyword evidence="3 4" id="KW-0539">Nucleus</keyword>
<sequence length="255" mass="28486">MELTTYGCELQLQLGLTNFSSYTVPGKSFEEKLDLFLHIFWRHWIDLLHFQIHVDVIDTHRSLNHNWLCSNDNLDAQPDFGTNFTRVPTWLPCPGTGPTAPFGAPGCPPSCLPDPSFPEFMMNIPHISETLHHQQNSLQGTYYLHEKHLSAGPPSPKVPEYAWMKEEKAVRKSSPGLLAPHPPGQTMVASPGSSLPSHQPDFGDGGSDGGSTGTGSNPRRLRTAYTNTQLLELEKEFHFNKYLCRPRRIEIAASL</sequence>
<dbReference type="InterPro" id="IPR009057">
    <property type="entry name" value="Homeodomain-like_sf"/>
</dbReference>
<keyword evidence="1 4" id="KW-0238">DNA-binding</keyword>
<dbReference type="PROSITE" id="PS50071">
    <property type="entry name" value="HOMEOBOX_2"/>
    <property type="match status" value="1"/>
</dbReference>
<dbReference type="GO" id="GO:0000981">
    <property type="term" value="F:DNA-binding transcription factor activity, RNA polymerase II-specific"/>
    <property type="evidence" value="ECO:0007669"/>
    <property type="project" value="TreeGrafter"/>
</dbReference>
<dbReference type="SUPFAM" id="SSF46689">
    <property type="entry name" value="Homeodomain-like"/>
    <property type="match status" value="1"/>
</dbReference>
<organism evidence="8">
    <name type="scientific">Platynereis dumerilii</name>
    <name type="common">Dumeril's clam worm</name>
    <dbReference type="NCBI Taxonomy" id="6359"/>
    <lineage>
        <taxon>Eukaryota</taxon>
        <taxon>Metazoa</taxon>
        <taxon>Spiralia</taxon>
        <taxon>Lophotrochozoa</taxon>
        <taxon>Annelida</taxon>
        <taxon>Polychaeta</taxon>
        <taxon>Errantia</taxon>
        <taxon>Phyllodocida</taxon>
        <taxon>Nereididae</taxon>
        <taxon>Platynereis</taxon>
    </lineage>
</organism>
<evidence type="ECO:0000256" key="3">
    <source>
        <dbReference type="ARBA" id="ARBA00023242"/>
    </source>
</evidence>
<dbReference type="Gene3D" id="1.10.10.60">
    <property type="entry name" value="Homeodomain-like"/>
    <property type="match status" value="1"/>
</dbReference>
<evidence type="ECO:0000256" key="6">
    <source>
        <dbReference type="SAM" id="MobiDB-lite"/>
    </source>
</evidence>
<evidence type="ECO:0000256" key="1">
    <source>
        <dbReference type="ARBA" id="ARBA00023125"/>
    </source>
</evidence>
<evidence type="ECO:0000313" key="8">
    <source>
        <dbReference type="EMBL" id="ABD04661.1"/>
    </source>
</evidence>
<gene>
    <name evidence="8" type="primary">Hox2</name>
</gene>
<reference evidence="8" key="1">
    <citation type="journal article" date="2007" name="Dev. Genes Evol.">
        <title>Hox gene expression in larval development of the polychaetes Nereis virens and Platynereis dumerilii (Annelida, Lophotrochozoa).</title>
        <authorList>
            <person name="Kulakova M."/>
            <person name="Bakalenko N."/>
            <person name="Novikova E."/>
            <person name="Cook C.E."/>
            <person name="Eliseeva E."/>
            <person name="Steinmetz P.R.H."/>
            <person name="Kostyuchenko R.P."/>
            <person name="Dondua A."/>
            <person name="Arendt D."/>
            <person name="Akam M."/>
            <person name="Andreeva T."/>
        </authorList>
    </citation>
    <scope>NUCLEOTIDE SEQUENCE</scope>
</reference>
<comment type="subcellular location">
    <subcellularLocation>
        <location evidence="4 5">Nucleus</location>
    </subcellularLocation>
</comment>
<name>Q0QII3_PLADU</name>
<accession>Q0QII3</accession>
<dbReference type="GO" id="GO:0005634">
    <property type="term" value="C:nucleus"/>
    <property type="evidence" value="ECO:0007669"/>
    <property type="project" value="UniProtKB-SubCell"/>
</dbReference>
<feature type="compositionally biased region" description="Gly residues" evidence="6">
    <location>
        <begin position="203"/>
        <end position="213"/>
    </location>
</feature>
<proteinExistence type="evidence at transcript level"/>
<dbReference type="InterPro" id="IPR001356">
    <property type="entry name" value="HD"/>
</dbReference>
<evidence type="ECO:0000259" key="7">
    <source>
        <dbReference type="PROSITE" id="PS50071"/>
    </source>
</evidence>
<feature type="non-terminal residue" evidence="8">
    <location>
        <position position="255"/>
    </location>
</feature>
<evidence type="ECO:0000256" key="2">
    <source>
        <dbReference type="ARBA" id="ARBA00023155"/>
    </source>
</evidence>
<dbReference type="AlphaFoldDB" id="Q0QII3"/>
<dbReference type="PANTHER" id="PTHR45664">
    <property type="entry name" value="PROTEIN ZERKNUELLT 1-RELATED"/>
    <property type="match status" value="1"/>
</dbReference>
<dbReference type="CDD" id="cd00086">
    <property type="entry name" value="homeodomain"/>
    <property type="match status" value="1"/>
</dbReference>
<keyword evidence="2 4" id="KW-0371">Homeobox</keyword>
<feature type="compositionally biased region" description="Polar residues" evidence="6">
    <location>
        <begin position="187"/>
        <end position="197"/>
    </location>
</feature>
<evidence type="ECO:0000256" key="4">
    <source>
        <dbReference type="PROSITE-ProRule" id="PRU00108"/>
    </source>
</evidence>
<dbReference type="Pfam" id="PF00046">
    <property type="entry name" value="Homeodomain"/>
    <property type="match status" value="1"/>
</dbReference>
<dbReference type="PANTHER" id="PTHR45664:SF2">
    <property type="entry name" value="HOMEOTIC PROTEIN PROBOSCIPEDIA"/>
    <property type="match status" value="1"/>
</dbReference>
<evidence type="ECO:0000256" key="5">
    <source>
        <dbReference type="RuleBase" id="RU000682"/>
    </source>
</evidence>
<protein>
    <submittedName>
        <fullName evidence="8">Hox2 homeobox protein</fullName>
    </submittedName>
</protein>
<feature type="domain" description="Homeobox" evidence="7">
    <location>
        <begin position="216"/>
        <end position="255"/>
    </location>
</feature>
<dbReference type="GO" id="GO:0000978">
    <property type="term" value="F:RNA polymerase II cis-regulatory region sequence-specific DNA binding"/>
    <property type="evidence" value="ECO:0007669"/>
    <property type="project" value="TreeGrafter"/>
</dbReference>
<dbReference type="EMBL" id="DQ366686">
    <property type="protein sequence ID" value="ABD04661.1"/>
    <property type="molecule type" value="mRNA"/>
</dbReference>
<feature type="region of interest" description="Disordered" evidence="6">
    <location>
        <begin position="172"/>
        <end position="220"/>
    </location>
</feature>